<dbReference type="PROSITE" id="PS50016">
    <property type="entry name" value="ZF_PHD_2"/>
    <property type="match status" value="1"/>
</dbReference>
<feature type="region of interest" description="Disordered" evidence="7">
    <location>
        <begin position="183"/>
        <end position="209"/>
    </location>
</feature>
<dbReference type="Gene3D" id="2.60.120.650">
    <property type="entry name" value="Cupin"/>
    <property type="match status" value="1"/>
</dbReference>
<dbReference type="PROSITE" id="PS51183">
    <property type="entry name" value="JMJN"/>
    <property type="match status" value="1"/>
</dbReference>
<dbReference type="EMBL" id="CP064813">
    <property type="protein sequence ID" value="QPG75270.1"/>
    <property type="molecule type" value="Genomic_DNA"/>
</dbReference>
<dbReference type="SMART" id="SM00501">
    <property type="entry name" value="BRIGHT"/>
    <property type="match status" value="1"/>
</dbReference>
<organism evidence="12 13">
    <name type="scientific">Eeniella nana</name>
    <name type="common">Yeast</name>
    <name type="synonym">Brettanomyces nanus</name>
    <dbReference type="NCBI Taxonomy" id="13502"/>
    <lineage>
        <taxon>Eukaryota</taxon>
        <taxon>Fungi</taxon>
        <taxon>Dikarya</taxon>
        <taxon>Ascomycota</taxon>
        <taxon>Saccharomycotina</taxon>
        <taxon>Pichiomycetes</taxon>
        <taxon>Pichiales</taxon>
        <taxon>Pichiaceae</taxon>
        <taxon>Brettanomyces</taxon>
    </lineage>
</organism>
<dbReference type="SUPFAM" id="SSF57903">
    <property type="entry name" value="FYVE/PHD zinc finger"/>
    <property type="match status" value="1"/>
</dbReference>
<feature type="domain" description="ARID" evidence="9">
    <location>
        <begin position="334"/>
        <end position="427"/>
    </location>
</feature>
<dbReference type="InterPro" id="IPR001606">
    <property type="entry name" value="ARID_dom"/>
</dbReference>
<dbReference type="GO" id="GO:0008270">
    <property type="term" value="F:zinc ion binding"/>
    <property type="evidence" value="ECO:0007669"/>
    <property type="project" value="UniProtKB-KW"/>
</dbReference>
<keyword evidence="5" id="KW-0539">Nucleus</keyword>
<feature type="domain" description="JmjN" evidence="10">
    <location>
        <begin position="269"/>
        <end position="310"/>
    </location>
</feature>
<dbReference type="InterPro" id="IPR019786">
    <property type="entry name" value="Zinc_finger_PHD-type_CS"/>
</dbReference>
<evidence type="ECO:0000256" key="2">
    <source>
        <dbReference type="ARBA" id="ARBA00022723"/>
    </source>
</evidence>
<keyword evidence="3 6" id="KW-0863">Zinc-finger</keyword>
<evidence type="ECO:0000256" key="3">
    <source>
        <dbReference type="ARBA" id="ARBA00022771"/>
    </source>
</evidence>
<evidence type="ECO:0000313" key="13">
    <source>
        <dbReference type="Proteomes" id="UP000662931"/>
    </source>
</evidence>
<feature type="domain" description="PHD-type" evidence="8">
    <location>
        <begin position="1334"/>
        <end position="1384"/>
    </location>
</feature>
<dbReference type="GO" id="GO:0005634">
    <property type="term" value="C:nucleus"/>
    <property type="evidence" value="ECO:0007669"/>
    <property type="project" value="UniProtKB-SubCell"/>
</dbReference>
<dbReference type="InterPro" id="IPR013637">
    <property type="entry name" value="Lys_sp_deMease-like_dom"/>
</dbReference>
<evidence type="ECO:0000256" key="6">
    <source>
        <dbReference type="PROSITE-ProRule" id="PRU00146"/>
    </source>
</evidence>
<dbReference type="SUPFAM" id="SSF46774">
    <property type="entry name" value="ARID-like"/>
    <property type="match status" value="1"/>
</dbReference>
<dbReference type="CDD" id="cd16100">
    <property type="entry name" value="ARID"/>
    <property type="match status" value="1"/>
</dbReference>
<dbReference type="InterPro" id="IPR003349">
    <property type="entry name" value="JmjN"/>
</dbReference>
<evidence type="ECO:0000313" key="12">
    <source>
        <dbReference type="EMBL" id="QPG75270.1"/>
    </source>
</evidence>
<gene>
    <name evidence="12" type="ORF">FOA43_002621</name>
</gene>
<dbReference type="PROSITE" id="PS51184">
    <property type="entry name" value="JMJC"/>
    <property type="match status" value="1"/>
</dbReference>
<dbReference type="PROSITE" id="PS01359">
    <property type="entry name" value="ZF_PHD_1"/>
    <property type="match status" value="1"/>
</dbReference>
<dbReference type="SMART" id="SM00545">
    <property type="entry name" value="JmjN"/>
    <property type="match status" value="1"/>
</dbReference>
<comment type="subcellular location">
    <subcellularLocation>
        <location evidence="1">Nucleus</location>
    </subcellularLocation>
</comment>
<evidence type="ECO:0000256" key="7">
    <source>
        <dbReference type="SAM" id="MobiDB-lite"/>
    </source>
</evidence>
<dbReference type="SMART" id="SM00558">
    <property type="entry name" value="JmjC"/>
    <property type="match status" value="1"/>
</dbReference>
<dbReference type="InterPro" id="IPR019787">
    <property type="entry name" value="Znf_PHD-finger"/>
</dbReference>
<dbReference type="Pfam" id="PF08429">
    <property type="entry name" value="PLU-1"/>
    <property type="match status" value="1"/>
</dbReference>
<reference evidence="12" key="1">
    <citation type="submission" date="2020-10" db="EMBL/GenBank/DDBJ databases">
        <authorList>
            <person name="Roach M.J.R."/>
        </authorList>
    </citation>
    <scope>NUCLEOTIDE SEQUENCE</scope>
    <source>
        <strain evidence="12">CBS 1945</strain>
    </source>
</reference>
<dbReference type="Gene3D" id="3.30.40.10">
    <property type="entry name" value="Zinc/RING finger domain, C3HC4 (zinc finger)"/>
    <property type="match status" value="1"/>
</dbReference>
<dbReference type="Gene3D" id="1.10.150.60">
    <property type="entry name" value="ARID DNA-binding domain"/>
    <property type="match status" value="1"/>
</dbReference>
<sequence>MQDNRNKVKLPSFSSITSGIRLPPSLSQSSQYPTGYYDATIITRNGIQQTQTQSNYPFKPLTRSFTNQSQLQGLNLLNVQSRAPSGAQPTSQSQPSLASEMNFGSHRFIAYKNESTGSYFDNQDIFNEISSSRKESYSKGKLYPEEKSYGVISGPPRTSRFYRFFTGDSRHISGNIKGTLNETIGLTGSPGPIESNGYSETEGKGEYSPLSTNGATPVMANGSKSANVTHHYNPYIYPQNRNRVNPPPDFLNDKRDSESDLKPTNVDSIPILHPTAEQFKDPIKYLESVKDLGTKYGAVKIIPPSHYNQKFAANLESLWFKTRRQLWNSQVNELDSRYQFHMRLEEAMKKGKLSINKLPCIDKRQIDLWRLYNSVQLRGGFQLCCGEKMWAQVGRELGFYGKITSSLSSSIKSAYIRYVLPLGLEDVERDNFKSEDYIRRKSKRRKMEDGFYLPRISGSATAFRRPRNHLIAAGFNPYFDQGTTQKRSITVNDDNTLPCYDFYHWHHSKDIEDTSPLQTRVSSLYNIRQCNEKTKMLKKKTLDVLGVQEGDPRFDDPLFLEQSFWKVLNDPESVLETEAACHISTKIHESGFGSKPHSTSIDTLLSPWNLHNLPVCRNSVLQFLQASADSILTPSLTFGMFYSAQSWTMEDHWLYSADYQHMGDKRLCYFIPSRFQENYECLFSEFVKLKEEDDKDLSECYETFRGLINNPDIFSTTVENRVLTDEHVPRCHVRNSGFDRLMKHTKSMRTNEDILLSPEYLKRHGIDVYGCFQGPGEFVVKFPKCYGSSISLGMSVSESVNFATPEWLSVSEHSLEWLQKQQIIPKFSNFRLLINIAKKCRDRKVLECLKPVLEARVEKELRLRREVREKGGNRLTETITKSEDKFNGPLAVTDADLLDTFPSIIVLTCRKNVDDQFTMSLKHFMEHYDVDKNDSEFKVSLICNVADEFLKSIVKNLKSRMISGEEWLSKYYTAISGYDKPSSKVLRPLVMEGDIIFGDNMIEMHDKMGKKAVKMYQTLRKEIERTDKWAARSSKFLQYKVTSRKRQLREDGIDEDESSEDEQAFDHWNSMEELDSLVHDIPRLSVSAPEMDQLIELAKEIKMFNKRVGCELKSNGTSFTEIKNLHLVGQCFGVKLDSFFLLDRILKRHNWLETVENAMQKPQLYDLRVLMREGEKVAVSEDAERIDLLKDIVKRTGEVELEGRQLIESISASGEQLRRCYEASRRLPIDVEIKKHLLEMVKEYDSVCKWLSPIESGASMKQLCEHLSKSSKYIELEPLTGKIREEVLIPLETFYKRIECDIPSLPRSEALLEEHLQKSISINKEVFNEPRENHNYCVCRRRHEDEAMIECDKCNEWFHFSCIGLKPDADIEKIGYLCPICDFDNHLDTTKYHSYEMSKKPEIEQLQILAEWARQHLKVTTPVVESIVELYQGAQNFRETVLKDLEYNEEGKLVEKDIEKVRFVLRKLGGCSVNFSKDRKEMKEYLARIVQ</sequence>
<dbReference type="InterPro" id="IPR001965">
    <property type="entry name" value="Znf_PHD"/>
</dbReference>
<keyword evidence="4" id="KW-0862">Zinc</keyword>
<dbReference type="SUPFAM" id="SSF51197">
    <property type="entry name" value="Clavaminate synthase-like"/>
    <property type="match status" value="1"/>
</dbReference>
<dbReference type="SMART" id="SM00249">
    <property type="entry name" value="PHD"/>
    <property type="match status" value="1"/>
</dbReference>
<dbReference type="KEGG" id="bnn:FOA43_002621"/>
<evidence type="ECO:0000259" key="10">
    <source>
        <dbReference type="PROSITE" id="PS51183"/>
    </source>
</evidence>
<keyword evidence="2" id="KW-0479">Metal-binding</keyword>
<dbReference type="InterPro" id="IPR011011">
    <property type="entry name" value="Znf_FYVE_PHD"/>
</dbReference>
<dbReference type="GO" id="GO:0000785">
    <property type="term" value="C:chromatin"/>
    <property type="evidence" value="ECO:0007669"/>
    <property type="project" value="TreeGrafter"/>
</dbReference>
<dbReference type="RefSeq" id="XP_038778835.1">
    <property type="nucleotide sequence ID" value="XM_038922907.1"/>
</dbReference>
<evidence type="ECO:0000256" key="5">
    <source>
        <dbReference type="ARBA" id="ARBA00023242"/>
    </source>
</evidence>
<evidence type="ECO:0000259" key="9">
    <source>
        <dbReference type="PROSITE" id="PS51011"/>
    </source>
</evidence>
<dbReference type="PANTHER" id="PTHR10694:SF113">
    <property type="entry name" value="PROTEIN JUMONJI"/>
    <property type="match status" value="1"/>
</dbReference>
<dbReference type="Pfam" id="PF02373">
    <property type="entry name" value="JmjC"/>
    <property type="match status" value="2"/>
</dbReference>
<proteinExistence type="predicted"/>
<evidence type="ECO:0000259" key="11">
    <source>
        <dbReference type="PROSITE" id="PS51184"/>
    </source>
</evidence>
<dbReference type="OrthoDB" id="1678912at2759"/>
<dbReference type="GeneID" id="62196022"/>
<dbReference type="Pfam" id="PF00628">
    <property type="entry name" value="PHD"/>
    <property type="match status" value="1"/>
</dbReference>
<accession>A0A875RPN1</accession>
<feature type="compositionally biased region" description="Basic and acidic residues" evidence="7">
    <location>
        <begin position="251"/>
        <end position="261"/>
    </location>
</feature>
<feature type="region of interest" description="Disordered" evidence="7">
    <location>
        <begin position="236"/>
        <end position="268"/>
    </location>
</feature>
<dbReference type="GO" id="GO:0003677">
    <property type="term" value="F:DNA binding"/>
    <property type="evidence" value="ECO:0007669"/>
    <property type="project" value="InterPro"/>
</dbReference>
<dbReference type="InterPro" id="IPR036431">
    <property type="entry name" value="ARID_dom_sf"/>
</dbReference>
<keyword evidence="13" id="KW-1185">Reference proteome</keyword>
<protein>
    <submittedName>
        <fullName evidence="12">Uncharacterized protein</fullName>
    </submittedName>
</protein>
<dbReference type="GO" id="GO:0010468">
    <property type="term" value="P:regulation of gene expression"/>
    <property type="evidence" value="ECO:0007669"/>
    <property type="project" value="TreeGrafter"/>
</dbReference>
<dbReference type="Proteomes" id="UP000662931">
    <property type="component" value="Chromosome 2"/>
</dbReference>
<evidence type="ECO:0000256" key="1">
    <source>
        <dbReference type="ARBA" id="ARBA00004123"/>
    </source>
</evidence>
<name>A0A875RPN1_EENNA</name>
<dbReference type="Pfam" id="PF02375">
    <property type="entry name" value="JmjN"/>
    <property type="match status" value="1"/>
</dbReference>
<feature type="domain" description="JmjC" evidence="11">
    <location>
        <begin position="602"/>
        <end position="819"/>
    </location>
</feature>
<evidence type="ECO:0000259" key="8">
    <source>
        <dbReference type="PROSITE" id="PS50016"/>
    </source>
</evidence>
<dbReference type="PROSITE" id="PS51011">
    <property type="entry name" value="ARID"/>
    <property type="match status" value="1"/>
</dbReference>
<dbReference type="SMART" id="SM01014">
    <property type="entry name" value="ARID"/>
    <property type="match status" value="1"/>
</dbReference>
<evidence type="ECO:0000256" key="4">
    <source>
        <dbReference type="ARBA" id="ARBA00022833"/>
    </source>
</evidence>
<dbReference type="PANTHER" id="PTHR10694">
    <property type="entry name" value="LYSINE-SPECIFIC DEMETHYLASE"/>
    <property type="match status" value="1"/>
</dbReference>
<dbReference type="Pfam" id="PF01388">
    <property type="entry name" value="ARID"/>
    <property type="match status" value="1"/>
</dbReference>
<dbReference type="InterPro" id="IPR003347">
    <property type="entry name" value="JmjC_dom"/>
</dbReference>
<dbReference type="InterPro" id="IPR013083">
    <property type="entry name" value="Znf_RING/FYVE/PHD"/>
</dbReference>
<dbReference type="GO" id="GO:0006338">
    <property type="term" value="P:chromatin remodeling"/>
    <property type="evidence" value="ECO:0007669"/>
    <property type="project" value="TreeGrafter"/>
</dbReference>